<comment type="similarity">
    <text evidence="5">Belongs to the protein N5-glutamine methyltransferase family. PrmC subfamily.</text>
</comment>
<evidence type="ECO:0000256" key="4">
    <source>
        <dbReference type="ARBA" id="ARBA00048391"/>
    </source>
</evidence>
<evidence type="ECO:0000313" key="9">
    <source>
        <dbReference type="Proteomes" id="UP001208656"/>
    </source>
</evidence>
<dbReference type="Gene3D" id="3.40.50.150">
    <property type="entry name" value="Vaccinia Virus protein VP39"/>
    <property type="match status" value="1"/>
</dbReference>
<dbReference type="NCBIfam" id="TIGR03534">
    <property type="entry name" value="RF_mod_PrmC"/>
    <property type="match status" value="1"/>
</dbReference>
<dbReference type="PROSITE" id="PS00092">
    <property type="entry name" value="N6_MTASE"/>
    <property type="match status" value="1"/>
</dbReference>
<sequence length="296" mass="33554">MKQVYEALQWASSFLKKHGREENVAYIAMGYVMGMDRAQLLAHLRKEISSDEWRSFKNLILKHANGEPIQYLIGYEVFYGRKFLVNPNVLIPRPETEELVYGILERVKKRFNVAYKKEHVEVEESRPYLDCVDIGTGSGAIAITLKLEMPELQVTATDISKGALTVAWDNAKRLGAEIHFVEGDLLTPFIGKKRFDVIVSNPPYIPLTDRKDLSEVVKDHEPASALFGGLDGLELYRKMIRQLPKVMKQQALIGFEIGVGQGNDVANLLKEQFPLADIEVVQDINGKERMVFAFVE</sequence>
<accession>A0ABT2WG16</accession>
<feature type="binding site" evidence="5">
    <location>
        <begin position="201"/>
        <end position="204"/>
    </location>
    <ligand>
        <name>substrate</name>
    </ligand>
</feature>
<keyword evidence="3 5" id="KW-0949">S-adenosyl-L-methionine</keyword>
<feature type="binding site" evidence="5">
    <location>
        <position position="201"/>
    </location>
    <ligand>
        <name>S-adenosyl-L-methionine</name>
        <dbReference type="ChEBI" id="CHEBI:59789"/>
    </ligand>
</feature>
<dbReference type="InterPro" id="IPR029063">
    <property type="entry name" value="SAM-dependent_MTases_sf"/>
</dbReference>
<feature type="domain" description="Methyltransferase small" evidence="6">
    <location>
        <begin position="131"/>
        <end position="204"/>
    </location>
</feature>
<dbReference type="Pfam" id="PF17827">
    <property type="entry name" value="PrmC_N"/>
    <property type="match status" value="1"/>
</dbReference>
<evidence type="ECO:0000313" key="8">
    <source>
        <dbReference type="EMBL" id="MCU9593881.1"/>
    </source>
</evidence>
<feature type="domain" description="Release factor glutamine methyltransferase N-terminal" evidence="7">
    <location>
        <begin position="6"/>
        <end position="74"/>
    </location>
</feature>
<dbReference type="RefSeq" id="WP_263061272.1">
    <property type="nucleotide sequence ID" value="NZ_JAOUSE010000010.1"/>
</dbReference>
<dbReference type="CDD" id="cd02440">
    <property type="entry name" value="AdoMet_MTases"/>
    <property type="match status" value="1"/>
</dbReference>
<organism evidence="8 9">
    <name type="scientific">Pallidibacillus thermolactis</name>
    <dbReference type="NCBI Taxonomy" id="251051"/>
    <lineage>
        <taxon>Bacteria</taxon>
        <taxon>Bacillati</taxon>
        <taxon>Bacillota</taxon>
        <taxon>Bacilli</taxon>
        <taxon>Bacillales</taxon>
        <taxon>Bacillaceae</taxon>
        <taxon>Pallidibacillus</taxon>
    </lineage>
</organism>
<dbReference type="Proteomes" id="UP001208656">
    <property type="component" value="Unassembled WGS sequence"/>
</dbReference>
<dbReference type="InterPro" id="IPR007848">
    <property type="entry name" value="Small_mtfrase_dom"/>
</dbReference>
<dbReference type="HAMAP" id="MF_02126">
    <property type="entry name" value="RF_methyltr_PrmC"/>
    <property type="match status" value="1"/>
</dbReference>
<dbReference type="Pfam" id="PF05175">
    <property type="entry name" value="MTS"/>
    <property type="match status" value="1"/>
</dbReference>
<dbReference type="NCBIfam" id="TIGR00536">
    <property type="entry name" value="hemK_fam"/>
    <property type="match status" value="1"/>
</dbReference>
<dbReference type="EC" id="2.1.1.297" evidence="5"/>
<dbReference type="SUPFAM" id="SSF53335">
    <property type="entry name" value="S-adenosyl-L-methionine-dependent methyltransferases"/>
    <property type="match status" value="1"/>
</dbReference>
<dbReference type="PANTHER" id="PTHR18895">
    <property type="entry name" value="HEMK METHYLTRANSFERASE"/>
    <property type="match status" value="1"/>
</dbReference>
<keyword evidence="1 5" id="KW-0489">Methyltransferase</keyword>
<name>A0ABT2WG16_9BACI</name>
<comment type="function">
    <text evidence="5">Methylates the class 1 translation termination release factors RF1/PrfA and RF2/PrfB on the glutamine residue of the universally conserved GGQ motif.</text>
</comment>
<protein>
    <recommendedName>
        <fullName evidence="5">Release factor glutamine methyltransferase</fullName>
        <shortName evidence="5">RF MTase</shortName>
        <ecNumber evidence="5">2.1.1.297</ecNumber>
    </recommendedName>
    <alternativeName>
        <fullName evidence="5">N5-glutamine methyltransferase PrmC</fullName>
    </alternativeName>
    <alternativeName>
        <fullName evidence="5">Protein-(glutamine-N5) MTase PrmC</fullName>
    </alternativeName>
    <alternativeName>
        <fullName evidence="5">Protein-glutamine N-methyltransferase PrmC</fullName>
    </alternativeName>
</protein>
<feature type="binding site" evidence="5">
    <location>
        <begin position="135"/>
        <end position="139"/>
    </location>
    <ligand>
        <name>S-adenosyl-L-methionine</name>
        <dbReference type="ChEBI" id="CHEBI:59789"/>
    </ligand>
</feature>
<evidence type="ECO:0000256" key="2">
    <source>
        <dbReference type="ARBA" id="ARBA00022679"/>
    </source>
</evidence>
<comment type="catalytic activity">
    <reaction evidence="4 5">
        <text>L-glutaminyl-[peptide chain release factor] + S-adenosyl-L-methionine = N(5)-methyl-L-glutaminyl-[peptide chain release factor] + S-adenosyl-L-homocysteine + H(+)</text>
        <dbReference type="Rhea" id="RHEA:42896"/>
        <dbReference type="Rhea" id="RHEA-COMP:10271"/>
        <dbReference type="Rhea" id="RHEA-COMP:10272"/>
        <dbReference type="ChEBI" id="CHEBI:15378"/>
        <dbReference type="ChEBI" id="CHEBI:30011"/>
        <dbReference type="ChEBI" id="CHEBI:57856"/>
        <dbReference type="ChEBI" id="CHEBI:59789"/>
        <dbReference type="ChEBI" id="CHEBI:61891"/>
        <dbReference type="EC" id="2.1.1.297"/>
    </reaction>
</comment>
<evidence type="ECO:0000256" key="3">
    <source>
        <dbReference type="ARBA" id="ARBA00022691"/>
    </source>
</evidence>
<feature type="binding site" evidence="5">
    <location>
        <position position="158"/>
    </location>
    <ligand>
        <name>S-adenosyl-L-methionine</name>
        <dbReference type="ChEBI" id="CHEBI:59789"/>
    </ligand>
</feature>
<dbReference type="PANTHER" id="PTHR18895:SF74">
    <property type="entry name" value="MTRF1L RELEASE FACTOR GLUTAMINE METHYLTRANSFERASE"/>
    <property type="match status" value="1"/>
</dbReference>
<dbReference type="InterPro" id="IPR004556">
    <property type="entry name" value="HemK-like"/>
</dbReference>
<evidence type="ECO:0000259" key="6">
    <source>
        <dbReference type="Pfam" id="PF05175"/>
    </source>
</evidence>
<comment type="caution">
    <text evidence="8">The sequence shown here is derived from an EMBL/GenBank/DDBJ whole genome shotgun (WGS) entry which is preliminary data.</text>
</comment>
<evidence type="ECO:0000259" key="7">
    <source>
        <dbReference type="Pfam" id="PF17827"/>
    </source>
</evidence>
<dbReference type="GO" id="GO:0102559">
    <property type="term" value="F:peptide chain release factor N(5)-glutamine methyltransferase activity"/>
    <property type="evidence" value="ECO:0007669"/>
    <property type="project" value="UniProtKB-EC"/>
</dbReference>
<evidence type="ECO:0000256" key="5">
    <source>
        <dbReference type="HAMAP-Rule" id="MF_02126"/>
    </source>
</evidence>
<proteinExistence type="inferred from homology"/>
<keyword evidence="9" id="KW-1185">Reference proteome</keyword>
<dbReference type="InterPro" id="IPR050320">
    <property type="entry name" value="N5-glutamine_MTase"/>
</dbReference>
<dbReference type="InterPro" id="IPR040758">
    <property type="entry name" value="PrmC_N"/>
</dbReference>
<reference evidence="8 9" key="1">
    <citation type="submission" date="2022-10" db="EMBL/GenBank/DDBJ databases">
        <title>Description of Fervidibacillus gen. nov. in the family Fervidibacillaceae fam. nov. with two species, Fervidibacillus albus sp. nov., and Fervidibacillus halotolerans sp. nov., isolated from tidal flat sediments.</title>
        <authorList>
            <person name="Kwon K.K."/>
            <person name="Yang S.-H."/>
        </authorList>
    </citation>
    <scope>NUCLEOTIDE SEQUENCE [LARGE SCALE GENOMIC DNA]</scope>
    <source>
        <strain evidence="8 9">DSM 23332</strain>
    </source>
</reference>
<dbReference type="InterPro" id="IPR002052">
    <property type="entry name" value="DNA_methylase_N6_adenine_CS"/>
</dbReference>
<gene>
    <name evidence="5 8" type="primary">prmC</name>
    <name evidence="8" type="ORF">OEV82_05380</name>
</gene>
<keyword evidence="2 5" id="KW-0808">Transferase</keyword>
<evidence type="ECO:0000256" key="1">
    <source>
        <dbReference type="ARBA" id="ARBA00022603"/>
    </source>
</evidence>
<dbReference type="EMBL" id="JAOUSE010000010">
    <property type="protein sequence ID" value="MCU9593881.1"/>
    <property type="molecule type" value="Genomic_DNA"/>
</dbReference>
<dbReference type="GO" id="GO:0032259">
    <property type="term" value="P:methylation"/>
    <property type="evidence" value="ECO:0007669"/>
    <property type="project" value="UniProtKB-KW"/>
</dbReference>
<comment type="caution">
    <text evidence="5">Lacks conserved residue(s) required for the propagation of feature annotation.</text>
</comment>
<dbReference type="InterPro" id="IPR019874">
    <property type="entry name" value="RF_methyltr_PrmC"/>
</dbReference>
<dbReference type="Gene3D" id="1.10.8.10">
    <property type="entry name" value="DNA helicase RuvA subunit, C-terminal domain"/>
    <property type="match status" value="1"/>
</dbReference>